<reference evidence="5 6" key="1">
    <citation type="submission" date="2023-11" db="EMBL/GenBank/DDBJ databases">
        <title>Actinomadura monticuli sp. nov., isolated from volcanic ash.</title>
        <authorList>
            <person name="Lee S.D."/>
            <person name="Yang H."/>
            <person name="Kim I.S."/>
        </authorList>
    </citation>
    <scope>NUCLEOTIDE SEQUENCE [LARGE SCALE GENOMIC DNA]</scope>
    <source>
        <strain evidence="5 6">DSM 45346</strain>
    </source>
</reference>
<keyword evidence="6" id="KW-1185">Reference proteome</keyword>
<organism evidence="5 6">
    <name type="scientific">Actinomadura chokoriensis</name>
    <dbReference type="NCBI Taxonomy" id="454156"/>
    <lineage>
        <taxon>Bacteria</taxon>
        <taxon>Bacillati</taxon>
        <taxon>Actinomycetota</taxon>
        <taxon>Actinomycetes</taxon>
        <taxon>Streptosporangiales</taxon>
        <taxon>Thermomonosporaceae</taxon>
        <taxon>Actinomadura</taxon>
    </lineage>
</organism>
<dbReference type="InterPro" id="IPR011098">
    <property type="entry name" value="G5_dom"/>
</dbReference>
<dbReference type="PROSITE" id="PS51109">
    <property type="entry name" value="G5"/>
    <property type="match status" value="1"/>
</dbReference>
<feature type="region of interest" description="Disordered" evidence="2">
    <location>
        <begin position="29"/>
        <end position="56"/>
    </location>
</feature>
<sequence>MRRAFLGVLVAGVLLSLGACDPAAEPPVEVAASGKPTGVATSASPSTATSPAVDRRTVTETRKIAYRTRKVDDPTLPAGTTRVRRRGVTGIRTLTYEVTYANGAETSRKLIRMKITKAPVARIIAVGAKQARDCDPNYSGACVPIASDVDCAGGSGNGPAYVRGPVRVVGSDIYDLDGDGDGVACDT</sequence>
<dbReference type="RefSeq" id="WP_371940120.1">
    <property type="nucleotide sequence ID" value="NZ_JAXCEH010000003.1"/>
</dbReference>
<dbReference type="Gene3D" id="2.20.230.10">
    <property type="entry name" value="Resuscitation-promoting factor rpfb"/>
    <property type="match status" value="1"/>
</dbReference>
<feature type="domain" description="G5" evidence="4">
    <location>
        <begin position="50"/>
        <end position="130"/>
    </location>
</feature>
<evidence type="ECO:0000313" key="6">
    <source>
        <dbReference type="Proteomes" id="UP001569904"/>
    </source>
</evidence>
<dbReference type="Proteomes" id="UP001569904">
    <property type="component" value="Unassembled WGS sequence"/>
</dbReference>
<evidence type="ECO:0000256" key="3">
    <source>
        <dbReference type="SAM" id="SignalP"/>
    </source>
</evidence>
<gene>
    <name evidence="5" type="ORF">SM436_08515</name>
</gene>
<evidence type="ECO:0000256" key="1">
    <source>
        <dbReference type="ARBA" id="ARBA00022729"/>
    </source>
</evidence>
<evidence type="ECO:0000313" key="5">
    <source>
        <dbReference type="EMBL" id="MFA1553731.1"/>
    </source>
</evidence>
<feature type="compositionally biased region" description="Low complexity" evidence="2">
    <location>
        <begin position="40"/>
        <end position="52"/>
    </location>
</feature>
<accession>A0ABV4QT18</accession>
<name>A0ABV4QT18_9ACTN</name>
<feature type="chain" id="PRO_5045179130" evidence="3">
    <location>
        <begin position="20"/>
        <end position="187"/>
    </location>
</feature>
<dbReference type="Pfam" id="PF07501">
    <property type="entry name" value="G5"/>
    <property type="match status" value="1"/>
</dbReference>
<protein>
    <submittedName>
        <fullName evidence="5">G5 domain-containing protein</fullName>
    </submittedName>
</protein>
<evidence type="ECO:0000256" key="2">
    <source>
        <dbReference type="SAM" id="MobiDB-lite"/>
    </source>
</evidence>
<dbReference type="PROSITE" id="PS51257">
    <property type="entry name" value="PROKAR_LIPOPROTEIN"/>
    <property type="match status" value="1"/>
</dbReference>
<evidence type="ECO:0000259" key="4">
    <source>
        <dbReference type="PROSITE" id="PS51109"/>
    </source>
</evidence>
<dbReference type="EMBL" id="JAXCEH010000003">
    <property type="protein sequence ID" value="MFA1553731.1"/>
    <property type="molecule type" value="Genomic_DNA"/>
</dbReference>
<keyword evidence="1 3" id="KW-0732">Signal</keyword>
<dbReference type="SMART" id="SM01208">
    <property type="entry name" value="G5"/>
    <property type="match status" value="1"/>
</dbReference>
<comment type="caution">
    <text evidence="5">The sequence shown here is derived from an EMBL/GenBank/DDBJ whole genome shotgun (WGS) entry which is preliminary data.</text>
</comment>
<feature type="signal peptide" evidence="3">
    <location>
        <begin position="1"/>
        <end position="19"/>
    </location>
</feature>
<proteinExistence type="predicted"/>